<keyword evidence="7" id="KW-0762">Sugar transport</keyword>
<feature type="transmembrane region" description="Helical" evidence="9">
    <location>
        <begin position="66"/>
        <end position="87"/>
    </location>
</feature>
<evidence type="ECO:0000313" key="11">
    <source>
        <dbReference type="EMBL" id="MBK1662411.1"/>
    </source>
</evidence>
<evidence type="ECO:0000256" key="7">
    <source>
        <dbReference type="ARBA" id="ARBA00023047"/>
    </source>
</evidence>
<organism evidence="11 12">
    <name type="scientific">Paracraurococcus ruber</name>
    <dbReference type="NCBI Taxonomy" id="77675"/>
    <lineage>
        <taxon>Bacteria</taxon>
        <taxon>Pseudomonadati</taxon>
        <taxon>Pseudomonadota</taxon>
        <taxon>Alphaproteobacteria</taxon>
        <taxon>Acetobacterales</taxon>
        <taxon>Roseomonadaceae</taxon>
        <taxon>Paracraurococcus</taxon>
    </lineage>
</organism>
<name>A0ABS1D691_9PROT</name>
<keyword evidence="7" id="KW-0625">Polysaccharide transport</keyword>
<accession>A0ABS1D691</accession>
<feature type="transmembrane region" description="Helical" evidence="9">
    <location>
        <begin position="259"/>
        <end position="281"/>
    </location>
</feature>
<feature type="transmembrane region" description="Helical" evidence="9">
    <location>
        <begin position="205"/>
        <end position="224"/>
    </location>
</feature>
<evidence type="ECO:0000256" key="3">
    <source>
        <dbReference type="ARBA" id="ARBA00022448"/>
    </source>
</evidence>
<keyword evidence="6 9" id="KW-1133">Transmembrane helix</keyword>
<dbReference type="RefSeq" id="WP_133221612.1">
    <property type="nucleotide sequence ID" value="NZ_SMOA01000147.1"/>
</dbReference>
<evidence type="ECO:0000313" key="12">
    <source>
        <dbReference type="Proteomes" id="UP000697995"/>
    </source>
</evidence>
<evidence type="ECO:0000256" key="2">
    <source>
        <dbReference type="ARBA" id="ARBA00007783"/>
    </source>
</evidence>
<keyword evidence="4" id="KW-1003">Cell membrane</keyword>
<comment type="similarity">
    <text evidence="2">Belongs to the ABC-2 integral membrane protein family.</text>
</comment>
<keyword evidence="8 9" id="KW-0472">Membrane</keyword>
<keyword evidence="3" id="KW-0813">Transport</keyword>
<dbReference type="PANTHER" id="PTHR30413">
    <property type="entry name" value="INNER MEMBRANE TRANSPORT PERMEASE"/>
    <property type="match status" value="1"/>
</dbReference>
<proteinExistence type="inferred from homology"/>
<dbReference type="InterPro" id="IPR013525">
    <property type="entry name" value="ABC2_TM"/>
</dbReference>
<dbReference type="EMBL" id="NRSG01000556">
    <property type="protein sequence ID" value="MBK1662411.1"/>
    <property type="molecule type" value="Genomic_DNA"/>
</dbReference>
<sequence length="291" mass="31973">MLDATLPRKAPPRDTARPAAPVYVSDAALPRRRETAIADLATGLRRWRLPMALARLDIRNRYRGSVLGPFWLTLSTAVMVVGLGLLYSSLFKLPLAEYLPFIAVSLIVWNMISLIVTDACTALTSSEGIIRQLPLPFTVHVLRGVFRNLIITAHSLPLVALIFLVTGTMPGWEALELIPGLLLLAINAFFVTLFLGMVCARFRDIAPIIGSVMQLAFFMSPVLWKPELLGSAAVWLPLNPFYTLMETVRGPLVEGGVPALVWLSALVYTAACGAVALAFFVRFRGRIAFWV</sequence>
<evidence type="ECO:0000259" key="10">
    <source>
        <dbReference type="Pfam" id="PF01061"/>
    </source>
</evidence>
<feature type="domain" description="ABC-2 type transporter transmembrane" evidence="10">
    <location>
        <begin position="52"/>
        <end position="250"/>
    </location>
</feature>
<dbReference type="PANTHER" id="PTHR30413:SF10">
    <property type="entry name" value="CAPSULE POLYSACCHARIDE EXPORT INNER-MEMBRANE PROTEIN CTRC"/>
    <property type="match status" value="1"/>
</dbReference>
<feature type="transmembrane region" description="Helical" evidence="9">
    <location>
        <begin position="99"/>
        <end position="124"/>
    </location>
</feature>
<feature type="transmembrane region" description="Helical" evidence="9">
    <location>
        <begin position="145"/>
        <end position="165"/>
    </location>
</feature>
<evidence type="ECO:0000256" key="4">
    <source>
        <dbReference type="ARBA" id="ARBA00022475"/>
    </source>
</evidence>
<evidence type="ECO:0000256" key="1">
    <source>
        <dbReference type="ARBA" id="ARBA00004651"/>
    </source>
</evidence>
<comment type="subcellular location">
    <subcellularLocation>
        <location evidence="1">Cell membrane</location>
        <topology evidence="1">Multi-pass membrane protein</topology>
    </subcellularLocation>
</comment>
<feature type="transmembrane region" description="Helical" evidence="9">
    <location>
        <begin position="177"/>
        <end position="198"/>
    </location>
</feature>
<reference evidence="11 12" key="1">
    <citation type="journal article" date="2020" name="Microorganisms">
        <title>Osmotic Adaptation and Compatible Solute Biosynthesis of Phototrophic Bacteria as Revealed from Genome Analyses.</title>
        <authorList>
            <person name="Imhoff J.F."/>
            <person name="Rahn T."/>
            <person name="Kunzel S."/>
            <person name="Keller A."/>
            <person name="Neulinger S.C."/>
        </authorList>
    </citation>
    <scope>NUCLEOTIDE SEQUENCE [LARGE SCALE GENOMIC DNA]</scope>
    <source>
        <strain evidence="11 12">DSM 15382</strain>
    </source>
</reference>
<keyword evidence="5 9" id="KW-0812">Transmembrane</keyword>
<evidence type="ECO:0000256" key="5">
    <source>
        <dbReference type="ARBA" id="ARBA00022692"/>
    </source>
</evidence>
<evidence type="ECO:0000256" key="9">
    <source>
        <dbReference type="SAM" id="Phobius"/>
    </source>
</evidence>
<protein>
    <submittedName>
        <fullName evidence="11">ABC transporter</fullName>
    </submittedName>
</protein>
<comment type="caution">
    <text evidence="11">The sequence shown here is derived from an EMBL/GenBank/DDBJ whole genome shotgun (WGS) entry which is preliminary data.</text>
</comment>
<gene>
    <name evidence="11" type="ORF">CKO45_29975</name>
</gene>
<keyword evidence="12" id="KW-1185">Reference proteome</keyword>
<evidence type="ECO:0000256" key="6">
    <source>
        <dbReference type="ARBA" id="ARBA00022989"/>
    </source>
</evidence>
<evidence type="ECO:0000256" key="8">
    <source>
        <dbReference type="ARBA" id="ARBA00023136"/>
    </source>
</evidence>
<dbReference type="Proteomes" id="UP000697995">
    <property type="component" value="Unassembled WGS sequence"/>
</dbReference>
<dbReference type="Pfam" id="PF01061">
    <property type="entry name" value="ABC2_membrane"/>
    <property type="match status" value="1"/>
</dbReference>